<organism evidence="2 3">
    <name type="scientific">Actinomadura chokoriensis</name>
    <dbReference type="NCBI Taxonomy" id="454156"/>
    <lineage>
        <taxon>Bacteria</taxon>
        <taxon>Bacillati</taxon>
        <taxon>Actinomycetota</taxon>
        <taxon>Actinomycetes</taxon>
        <taxon>Streptosporangiales</taxon>
        <taxon>Thermomonosporaceae</taxon>
        <taxon>Actinomadura</taxon>
    </lineage>
</organism>
<gene>
    <name evidence="2" type="ORF">SM436_26265</name>
</gene>
<comment type="caution">
    <text evidence="2">The sequence shown here is derived from an EMBL/GenBank/DDBJ whole genome shotgun (WGS) entry which is preliminary data.</text>
</comment>
<proteinExistence type="predicted"/>
<reference evidence="2 3" key="1">
    <citation type="submission" date="2023-11" db="EMBL/GenBank/DDBJ databases">
        <title>Actinomadura monticuli sp. nov., isolated from volcanic ash.</title>
        <authorList>
            <person name="Lee S.D."/>
            <person name="Yang H."/>
            <person name="Kim I.S."/>
        </authorList>
    </citation>
    <scope>NUCLEOTIDE SEQUENCE [LARGE SCALE GENOMIC DNA]</scope>
    <source>
        <strain evidence="2 3">DSM 45346</strain>
    </source>
</reference>
<evidence type="ECO:0000313" key="2">
    <source>
        <dbReference type="EMBL" id="MFA1557198.1"/>
    </source>
</evidence>
<dbReference type="Proteomes" id="UP001569904">
    <property type="component" value="Unassembled WGS sequence"/>
</dbReference>
<dbReference type="RefSeq" id="WP_371943938.1">
    <property type="nucleotide sequence ID" value="NZ_JAXCEH010000019.1"/>
</dbReference>
<evidence type="ECO:0000256" key="1">
    <source>
        <dbReference type="SAM" id="Phobius"/>
    </source>
</evidence>
<sequence length="343" mass="37594">MSGSVAVPGQFGPRAAQRWRRAAVAAVVVVCLTAYAFLVPTILLFGLLPLAPLAPTLLGRLFAGVGPPTEVTRDGIRGHVVSSFQPRRELLPWTAIARVDVQERGRRTFATLVLTDGNRVLLRHPSGRRGDRRVHDAVAFMRQQHLAACGQTPPLVDRVPLPWRRVRVWVRVLAGALPVASLVGLAAWMTAQADWIRAPDDVAACEQVPRQVAARILPEGRVQGYGNRAACRWSTAETWKDGTWIDFHIASWPASDSERSYQGTLKATRAAGRTPHPLRNRDGDAYTVAWQDAWGFTAQGRAHVKGYLVMVALHSRRAASADEAERQAGDVLRALMEKLAARA</sequence>
<name>A0ABV4R2S0_9ACTN</name>
<dbReference type="EMBL" id="JAXCEH010000019">
    <property type="protein sequence ID" value="MFA1557198.1"/>
    <property type="molecule type" value="Genomic_DNA"/>
</dbReference>
<protein>
    <submittedName>
        <fullName evidence="2">Uncharacterized protein</fullName>
    </submittedName>
</protein>
<accession>A0ABV4R2S0</accession>
<keyword evidence="3" id="KW-1185">Reference proteome</keyword>
<keyword evidence="1" id="KW-0812">Transmembrane</keyword>
<keyword evidence="1" id="KW-0472">Membrane</keyword>
<feature type="transmembrane region" description="Helical" evidence="1">
    <location>
        <begin position="23"/>
        <end position="48"/>
    </location>
</feature>
<evidence type="ECO:0000313" key="3">
    <source>
        <dbReference type="Proteomes" id="UP001569904"/>
    </source>
</evidence>
<keyword evidence="1" id="KW-1133">Transmembrane helix</keyword>